<evidence type="ECO:0000313" key="3">
    <source>
        <dbReference type="WBParaSite" id="PgR057_g004_t01"/>
    </source>
</evidence>
<organism evidence="2 3">
    <name type="scientific">Parascaris univalens</name>
    <name type="common">Nematode worm</name>
    <dbReference type="NCBI Taxonomy" id="6257"/>
    <lineage>
        <taxon>Eukaryota</taxon>
        <taxon>Metazoa</taxon>
        <taxon>Ecdysozoa</taxon>
        <taxon>Nematoda</taxon>
        <taxon>Chromadorea</taxon>
        <taxon>Rhabditida</taxon>
        <taxon>Spirurina</taxon>
        <taxon>Ascaridomorpha</taxon>
        <taxon>Ascaridoidea</taxon>
        <taxon>Ascarididae</taxon>
        <taxon>Parascaris</taxon>
    </lineage>
</organism>
<dbReference type="WBParaSite" id="PgR057_g004_t01">
    <property type="protein sequence ID" value="PgR057_g004_t01"/>
    <property type="gene ID" value="PgR057_g004"/>
</dbReference>
<sequence>WSSTSGTAALEKKKANSDDEDCASKGGTIGEVFRQTYFEDNRILESVSRYSVDPFSESKLSTKTLPIPSCLFIQ</sequence>
<evidence type="ECO:0000313" key="2">
    <source>
        <dbReference type="Proteomes" id="UP000887569"/>
    </source>
</evidence>
<accession>A0A915BSX6</accession>
<name>A0A915BSX6_PARUN</name>
<feature type="region of interest" description="Disordered" evidence="1">
    <location>
        <begin position="1"/>
        <end position="22"/>
    </location>
</feature>
<reference evidence="3" key="1">
    <citation type="submission" date="2022-11" db="UniProtKB">
        <authorList>
            <consortium name="WormBaseParasite"/>
        </authorList>
    </citation>
    <scope>IDENTIFICATION</scope>
</reference>
<protein>
    <submittedName>
        <fullName evidence="3">Uncharacterized protein</fullName>
    </submittedName>
</protein>
<dbReference type="Proteomes" id="UP000887569">
    <property type="component" value="Unplaced"/>
</dbReference>
<dbReference type="AlphaFoldDB" id="A0A915BSX6"/>
<evidence type="ECO:0000256" key="1">
    <source>
        <dbReference type="SAM" id="MobiDB-lite"/>
    </source>
</evidence>
<proteinExistence type="predicted"/>
<keyword evidence="2" id="KW-1185">Reference proteome</keyword>